<feature type="region of interest" description="Disordered" evidence="1">
    <location>
        <begin position="80"/>
        <end position="102"/>
    </location>
</feature>
<name>A0A7S1RTV7_ALECA</name>
<dbReference type="EMBL" id="HBGE01087428">
    <property type="protein sequence ID" value="CAD9175267.1"/>
    <property type="molecule type" value="Transcribed_RNA"/>
</dbReference>
<accession>A0A7S1RTV7</accession>
<protein>
    <submittedName>
        <fullName evidence="2">Uncharacterized protein</fullName>
    </submittedName>
</protein>
<sequence>MDSPEDTSIRPFELDGAELQTASARRDSFARAVGHWHQARTVVQACGAMDSILTTVRGRQTEELYEQEWSTDAIQAAASAQGPLPAYSPSRRGPGPDLASSTFSPVLRLEEVLG</sequence>
<evidence type="ECO:0000256" key="1">
    <source>
        <dbReference type="SAM" id="MobiDB-lite"/>
    </source>
</evidence>
<dbReference type="AlphaFoldDB" id="A0A7S1RTV7"/>
<gene>
    <name evidence="2" type="ORF">ACAT0790_LOCUS52036</name>
</gene>
<proteinExistence type="predicted"/>
<reference evidence="2" key="1">
    <citation type="submission" date="2021-01" db="EMBL/GenBank/DDBJ databases">
        <authorList>
            <person name="Corre E."/>
            <person name="Pelletier E."/>
            <person name="Niang G."/>
            <person name="Scheremetjew M."/>
            <person name="Finn R."/>
            <person name="Kale V."/>
            <person name="Holt S."/>
            <person name="Cochrane G."/>
            <person name="Meng A."/>
            <person name="Brown T."/>
            <person name="Cohen L."/>
        </authorList>
    </citation>
    <scope>NUCLEOTIDE SEQUENCE</scope>
    <source>
        <strain evidence="2">OF101</strain>
    </source>
</reference>
<organism evidence="2">
    <name type="scientific">Alexandrium catenella</name>
    <name type="common">Red tide dinoflagellate</name>
    <name type="synonym">Gonyaulax catenella</name>
    <dbReference type="NCBI Taxonomy" id="2925"/>
    <lineage>
        <taxon>Eukaryota</taxon>
        <taxon>Sar</taxon>
        <taxon>Alveolata</taxon>
        <taxon>Dinophyceae</taxon>
        <taxon>Gonyaulacales</taxon>
        <taxon>Pyrocystaceae</taxon>
        <taxon>Alexandrium</taxon>
    </lineage>
</organism>
<evidence type="ECO:0000313" key="2">
    <source>
        <dbReference type="EMBL" id="CAD9175267.1"/>
    </source>
</evidence>